<dbReference type="RefSeq" id="WP_092092332.1">
    <property type="nucleotide sequence ID" value="NZ_FOQE01000015.1"/>
</dbReference>
<feature type="transmembrane region" description="Helical" evidence="1">
    <location>
        <begin position="294"/>
        <end position="318"/>
    </location>
</feature>
<feature type="transmembrane region" description="Helical" evidence="1">
    <location>
        <begin position="353"/>
        <end position="372"/>
    </location>
</feature>
<evidence type="ECO:0000313" key="3">
    <source>
        <dbReference type="Proteomes" id="UP000198668"/>
    </source>
</evidence>
<dbReference type="InterPro" id="IPR010288">
    <property type="entry name" value="EcsB_ABC"/>
</dbReference>
<accession>A0A1I3CA69</accession>
<feature type="transmembrane region" description="Helical" evidence="1">
    <location>
        <begin position="108"/>
        <end position="131"/>
    </location>
</feature>
<dbReference type="OrthoDB" id="2447941at2"/>
<dbReference type="EMBL" id="FOQE01000015">
    <property type="protein sequence ID" value="SFH71377.1"/>
    <property type="molecule type" value="Genomic_DNA"/>
</dbReference>
<keyword evidence="1" id="KW-0812">Transmembrane</keyword>
<dbReference type="GO" id="GO:0016020">
    <property type="term" value="C:membrane"/>
    <property type="evidence" value="ECO:0007669"/>
    <property type="project" value="InterPro"/>
</dbReference>
<feature type="transmembrane region" description="Helical" evidence="1">
    <location>
        <begin position="58"/>
        <end position="88"/>
    </location>
</feature>
<feature type="transmembrane region" description="Helical" evidence="1">
    <location>
        <begin position="378"/>
        <end position="397"/>
    </location>
</feature>
<evidence type="ECO:0000256" key="1">
    <source>
        <dbReference type="SAM" id="Phobius"/>
    </source>
</evidence>
<proteinExistence type="predicted"/>
<reference evidence="2 3" key="1">
    <citation type="submission" date="2016-10" db="EMBL/GenBank/DDBJ databases">
        <authorList>
            <person name="de Groot N.N."/>
        </authorList>
    </citation>
    <scope>NUCLEOTIDE SEQUENCE [LARGE SCALE GENOMIC DNA]</scope>
    <source>
        <strain evidence="2 3">DSM 27630</strain>
    </source>
</reference>
<feature type="transmembrane region" description="Helical" evidence="1">
    <location>
        <begin position="137"/>
        <end position="154"/>
    </location>
</feature>
<evidence type="ECO:0000313" key="2">
    <source>
        <dbReference type="EMBL" id="SFH71377.1"/>
    </source>
</evidence>
<protein>
    <submittedName>
        <fullName evidence="2">ABC-2 type transport system permease protein</fullName>
    </submittedName>
</protein>
<keyword evidence="3" id="KW-1185">Reference proteome</keyword>
<dbReference type="AlphaFoldDB" id="A0A1I3CA69"/>
<name>A0A1I3CA69_9LACT</name>
<keyword evidence="1" id="KW-0472">Membrane</keyword>
<feature type="transmembrane region" description="Helical" evidence="1">
    <location>
        <begin position="174"/>
        <end position="203"/>
    </location>
</feature>
<feature type="transmembrane region" description="Helical" evidence="1">
    <location>
        <begin position="21"/>
        <end position="46"/>
    </location>
</feature>
<dbReference type="Proteomes" id="UP000198668">
    <property type="component" value="Unassembled WGS sequence"/>
</dbReference>
<keyword evidence="1" id="KW-1133">Transmembrane helix</keyword>
<dbReference type="PIRSF" id="PIRSF037259">
    <property type="entry name" value="EcsB_ABC"/>
    <property type="match status" value="1"/>
</dbReference>
<gene>
    <name evidence="2" type="ORF">SAMN04489868_11544</name>
</gene>
<organism evidence="2 3">
    <name type="scientific">Pisciglobus halotolerans</name>
    <dbReference type="NCBI Taxonomy" id="745365"/>
    <lineage>
        <taxon>Bacteria</taxon>
        <taxon>Bacillati</taxon>
        <taxon>Bacillota</taxon>
        <taxon>Bacilli</taxon>
        <taxon>Lactobacillales</taxon>
        <taxon>Carnobacteriaceae</taxon>
    </lineage>
</organism>
<sequence length="404" mass="46627">MNLTDLWHKRTKQHQKKMMKYLKYVLNDHFVIICIFLIGAVGYAYAEYLKVIPEENVIFAKWLAVFLLTASVFVGKLATLTVPADAIFLLQKENELDDYLAKAKSHSLLLPGFFLGVASAIVMPLLVAIGVASFKEWFFFFGYLLLLKVMMLDIQHVLLKTKDHRKKKAWRGALMAAVFLTNLLGVFLHPLIGIAAAVLLLLFEQAKAKKKRQQTFYQWNYLITEETSRMKHLLQFFNLFTDIPSVKSSVKRRKYLDGFVKWIKIENKQTFLYLYARAFIRGTEYSGLFIRLSLIGVIMLFLTSGILQVVIAILFLYLTGFQLIPLYYHYDHQLLTALYPITHKNKEQAIQHILFLLLMVQLLVFSVSSLIVSGLAEGSLLFVISLLFAVFFCYFYVPKRVKAK</sequence>
<dbReference type="Pfam" id="PF05975">
    <property type="entry name" value="EcsB"/>
    <property type="match status" value="1"/>
</dbReference>